<evidence type="ECO:0000313" key="6">
    <source>
        <dbReference type="EMBL" id="GIM97614.1"/>
    </source>
</evidence>
<dbReference type="Gene3D" id="3.30.559.30">
    <property type="entry name" value="Nonribosomal peptide synthetase, condensation domain"/>
    <property type="match status" value="1"/>
</dbReference>
<dbReference type="GO" id="GO:0009239">
    <property type="term" value="P:enterobactin biosynthetic process"/>
    <property type="evidence" value="ECO:0007669"/>
    <property type="project" value="TreeGrafter"/>
</dbReference>
<dbReference type="PANTHER" id="PTHR45527">
    <property type="entry name" value="NONRIBOSOMAL PEPTIDE SYNTHETASE"/>
    <property type="match status" value="1"/>
</dbReference>
<dbReference type="PROSITE" id="PS50075">
    <property type="entry name" value="CARRIER"/>
    <property type="match status" value="1"/>
</dbReference>
<dbReference type="InterPro" id="IPR042099">
    <property type="entry name" value="ANL_N_sf"/>
</dbReference>
<dbReference type="SUPFAM" id="SSF56801">
    <property type="entry name" value="Acetyl-CoA synthetase-like"/>
    <property type="match status" value="1"/>
</dbReference>
<dbReference type="GO" id="GO:0047527">
    <property type="term" value="F:2,3-dihydroxybenzoate-serine ligase activity"/>
    <property type="evidence" value="ECO:0007669"/>
    <property type="project" value="TreeGrafter"/>
</dbReference>
<dbReference type="GO" id="GO:0043041">
    <property type="term" value="P:amino acid activation for nonribosomal peptide biosynthetic process"/>
    <property type="evidence" value="ECO:0007669"/>
    <property type="project" value="TreeGrafter"/>
</dbReference>
<evidence type="ECO:0000256" key="3">
    <source>
        <dbReference type="ARBA" id="ARBA00022553"/>
    </source>
</evidence>
<evidence type="ECO:0000313" key="7">
    <source>
        <dbReference type="Proteomes" id="UP000677082"/>
    </source>
</evidence>
<dbReference type="InterPro" id="IPR000873">
    <property type="entry name" value="AMP-dep_synth/lig_dom"/>
</dbReference>
<dbReference type="Pfam" id="PF00668">
    <property type="entry name" value="Condensation"/>
    <property type="match status" value="1"/>
</dbReference>
<dbReference type="InterPro" id="IPR006162">
    <property type="entry name" value="Ppantetheine_attach_site"/>
</dbReference>
<dbReference type="RefSeq" id="WP_213013248.1">
    <property type="nucleotide sequence ID" value="NZ_BOQN01000153.1"/>
</dbReference>
<dbReference type="InterPro" id="IPR001242">
    <property type="entry name" value="Condensation_dom"/>
</dbReference>
<organism evidence="6 7">
    <name type="scientific">Paractinoplanes toevensis</name>
    <dbReference type="NCBI Taxonomy" id="571911"/>
    <lineage>
        <taxon>Bacteria</taxon>
        <taxon>Bacillati</taxon>
        <taxon>Actinomycetota</taxon>
        <taxon>Actinomycetes</taxon>
        <taxon>Micromonosporales</taxon>
        <taxon>Micromonosporaceae</taxon>
        <taxon>Paractinoplanes</taxon>
    </lineage>
</organism>
<dbReference type="InterPro" id="IPR045851">
    <property type="entry name" value="AMP-bd_C_sf"/>
</dbReference>
<dbReference type="Pfam" id="PF08242">
    <property type="entry name" value="Methyltransf_12"/>
    <property type="match status" value="1"/>
</dbReference>
<dbReference type="Pfam" id="PF00501">
    <property type="entry name" value="AMP-binding"/>
    <property type="match status" value="1"/>
</dbReference>
<evidence type="ECO:0000256" key="1">
    <source>
        <dbReference type="ARBA" id="ARBA00001957"/>
    </source>
</evidence>
<evidence type="ECO:0000256" key="2">
    <source>
        <dbReference type="ARBA" id="ARBA00022450"/>
    </source>
</evidence>
<dbReference type="GO" id="GO:0031177">
    <property type="term" value="F:phosphopantetheine binding"/>
    <property type="evidence" value="ECO:0007669"/>
    <property type="project" value="InterPro"/>
</dbReference>
<keyword evidence="3" id="KW-0597">Phosphoprotein</keyword>
<feature type="region of interest" description="Disordered" evidence="4">
    <location>
        <begin position="1173"/>
        <end position="1192"/>
    </location>
</feature>
<dbReference type="InterPro" id="IPR010071">
    <property type="entry name" value="AA_adenyl_dom"/>
</dbReference>
<dbReference type="EMBL" id="BOQN01000153">
    <property type="protein sequence ID" value="GIM97614.1"/>
    <property type="molecule type" value="Genomic_DNA"/>
</dbReference>
<dbReference type="PROSITE" id="PS00012">
    <property type="entry name" value="PHOSPHOPANTETHEINE"/>
    <property type="match status" value="1"/>
</dbReference>
<dbReference type="GO" id="GO:0009366">
    <property type="term" value="C:enterobactin synthetase complex"/>
    <property type="evidence" value="ECO:0007669"/>
    <property type="project" value="TreeGrafter"/>
</dbReference>
<dbReference type="Gene3D" id="3.40.50.12780">
    <property type="entry name" value="N-terminal domain of ligase-like"/>
    <property type="match status" value="1"/>
</dbReference>
<dbReference type="GO" id="GO:0009403">
    <property type="term" value="P:toxin biosynthetic process"/>
    <property type="evidence" value="ECO:0007669"/>
    <property type="project" value="UniProtKB-ARBA"/>
</dbReference>
<keyword evidence="2" id="KW-0596">Phosphopantetheine</keyword>
<comment type="caution">
    <text evidence="6">The sequence shown here is derived from an EMBL/GenBank/DDBJ whole genome shotgun (WGS) entry which is preliminary data.</text>
</comment>
<feature type="domain" description="Carrier" evidence="5">
    <location>
        <begin position="1248"/>
        <end position="1323"/>
    </location>
</feature>
<sequence length="1323" mass="140884">MVPHTDRFEATPEQRRLWFVDVHEGGGRAYVVPLAWRIIGPFDVDALAAAVDALAARHEALRCALTADGDRVRATVLPPPLGILRVDGSGTLADFAGRPLDLGRGDVFRAQLWPDGLLAIMVHHALVDGESEARIADELWALYRGDALPPPTGLGPAADRTIEPDYWRDALAGAPPLLGLPLDRPRTAETDWTGGVETITLADDFTRPARRLRTTGFVVTVACLGVFLARWCNETDVVVGVPFGVGPAERPVGFFDNTLPVRLDLAGNPDLAEVVRRTKARVIEAMAHAGTPLDAIVQAAGVDRVPGTPSLFQVMLTYEPAPPETHDLGGTAVAHRIPVFPPDAKLDLVVHVTPGASSTGVRFEYRTALFDRTTISQAAEAFRDLARRLVADPSATVGDLALRGSPAPPALVTVQAPTAPAAIAAMVRADPAAVAIRCGDEVLSRAGLWQSATRLAARLRAAGVRDGAVVASLVPRGPAVPVAMLGIWLAGGVYLPLDPANPAGRNTFILDDAACTVVVAAGPVPEAARRTLVPADLSDAGGPVEDPPADPGRVAYAIYTSGSTGQPKGVLVEHGSLAGLLSEMNRIVAPVAGDRVLAATTVTFDISLVELLLPLVAGVECVIADAETAADPVRLAGLVGDAGVTVVQATPSVWRLLLPLLSSPPRVALCGGEPMTPDVRDALLGGAERAVNVYGPTETTIWSSAWPVADEPIAIGEPLRNNRFLVLDQWGDPAPPGIWGELWISGPALARGYLGRPELDARAFVTLPGFGRSYRTGDRARRTRDGRYEVSGRIDDQLKVRGFRIEPREIEHAIDTLPGVGGSAVVPIRVGDNVSLAALVTADPAGSTVDDWRVQWDAVYEDESEFAGWISSITRLPYPLRVMTEWAEDTAASLTDLGFERVLEIGAGSGIVTRRLAAAAQAWLAVENSPRAVEHLRSLPVGTLTVELTPADRLGPADRRFDLIVLNSVVQYFPGESYLDTVLAACWERLAPGGHLFVGDIRSVALAEAHHRAMSATDPERELLVDPGWFAALARRLGDATLTLRAKPLREWSEMAAFRFDAVLRKTAPPDRPPPCAEHIWRSATEFDRLCATPGESVVRRIPNAHNATWLAGADGEAPWAEAVTPAALIDAAKTHGRAIRVGIDIEDPTLICAYLGDDDAPARRAAWEATHRTAAGRTRTPHRAAAVPPGPAEVTEHLRQILPGYMVPSVVVRVPSLPLLPSGKTDRRAAQRTALDHLAAQVAPVAAPADPVEAAVHEAWARVLAREAFTPTDDFFRLGGDSLGAVRMLAGLRRTIAVNVPLAAFLRKSTFGAFCDLVRSRR</sequence>
<dbReference type="NCBIfam" id="TIGR01733">
    <property type="entry name" value="AA-adenyl-dom"/>
    <property type="match status" value="1"/>
</dbReference>
<dbReference type="Proteomes" id="UP000677082">
    <property type="component" value="Unassembled WGS sequence"/>
</dbReference>
<gene>
    <name evidence="6" type="ORF">Ato02nite_094070</name>
</gene>
<dbReference type="InterPro" id="IPR023213">
    <property type="entry name" value="CAT-like_dom_sf"/>
</dbReference>
<feature type="compositionally biased region" description="Low complexity" evidence="4">
    <location>
        <begin position="1173"/>
        <end position="1187"/>
    </location>
</feature>
<dbReference type="GO" id="GO:0008610">
    <property type="term" value="P:lipid biosynthetic process"/>
    <property type="evidence" value="ECO:0007669"/>
    <property type="project" value="UniProtKB-ARBA"/>
</dbReference>
<evidence type="ECO:0000259" key="5">
    <source>
        <dbReference type="PROSITE" id="PS50075"/>
    </source>
</evidence>
<dbReference type="InterPro" id="IPR013217">
    <property type="entry name" value="Methyltransf_12"/>
</dbReference>
<accession>A0A919WCA7</accession>
<keyword evidence="7" id="KW-1185">Reference proteome</keyword>
<dbReference type="InterPro" id="IPR036736">
    <property type="entry name" value="ACP-like_sf"/>
</dbReference>
<dbReference type="SUPFAM" id="SSF47336">
    <property type="entry name" value="ACP-like"/>
    <property type="match status" value="1"/>
</dbReference>
<dbReference type="SUPFAM" id="SSF52777">
    <property type="entry name" value="CoA-dependent acyltransferases"/>
    <property type="match status" value="2"/>
</dbReference>
<dbReference type="Gene3D" id="1.10.1200.10">
    <property type="entry name" value="ACP-like"/>
    <property type="match status" value="1"/>
</dbReference>
<dbReference type="Gene3D" id="3.30.559.10">
    <property type="entry name" value="Chloramphenicol acetyltransferase-like domain"/>
    <property type="match status" value="1"/>
</dbReference>
<proteinExistence type="predicted"/>
<dbReference type="CDD" id="cd02440">
    <property type="entry name" value="AdoMet_MTases"/>
    <property type="match status" value="1"/>
</dbReference>
<reference evidence="6 7" key="1">
    <citation type="submission" date="2021-03" db="EMBL/GenBank/DDBJ databases">
        <title>Whole genome shotgun sequence of Actinoplanes toevensis NBRC 105298.</title>
        <authorList>
            <person name="Komaki H."/>
            <person name="Tamura T."/>
        </authorList>
    </citation>
    <scope>NUCLEOTIDE SEQUENCE [LARGE SCALE GENOMIC DNA]</scope>
    <source>
        <strain evidence="6 7">NBRC 105298</strain>
    </source>
</reference>
<dbReference type="Gene3D" id="3.30.300.30">
    <property type="match status" value="2"/>
</dbReference>
<protein>
    <recommendedName>
        <fullName evidence="5">Carrier domain-containing protein</fullName>
    </recommendedName>
</protein>
<dbReference type="PANTHER" id="PTHR45527:SF1">
    <property type="entry name" value="FATTY ACID SYNTHASE"/>
    <property type="match status" value="1"/>
</dbReference>
<name>A0A919WCA7_9ACTN</name>
<dbReference type="InterPro" id="IPR009081">
    <property type="entry name" value="PP-bd_ACP"/>
</dbReference>
<dbReference type="SMART" id="SM00823">
    <property type="entry name" value="PKS_PP"/>
    <property type="match status" value="1"/>
</dbReference>
<dbReference type="Pfam" id="PF00550">
    <property type="entry name" value="PP-binding"/>
    <property type="match status" value="1"/>
</dbReference>
<dbReference type="InterPro" id="IPR029063">
    <property type="entry name" value="SAM-dependent_MTases_sf"/>
</dbReference>
<comment type="cofactor">
    <cofactor evidence="1">
        <name>pantetheine 4'-phosphate</name>
        <dbReference type="ChEBI" id="CHEBI:47942"/>
    </cofactor>
</comment>
<evidence type="ECO:0000256" key="4">
    <source>
        <dbReference type="SAM" id="MobiDB-lite"/>
    </source>
</evidence>
<dbReference type="SUPFAM" id="SSF53335">
    <property type="entry name" value="S-adenosyl-L-methionine-dependent methyltransferases"/>
    <property type="match status" value="1"/>
</dbReference>
<dbReference type="GO" id="GO:0005829">
    <property type="term" value="C:cytosol"/>
    <property type="evidence" value="ECO:0007669"/>
    <property type="project" value="TreeGrafter"/>
</dbReference>
<dbReference type="Gene3D" id="3.40.50.150">
    <property type="entry name" value="Vaccinia Virus protein VP39"/>
    <property type="match status" value="1"/>
</dbReference>
<dbReference type="InterPro" id="IPR020806">
    <property type="entry name" value="PKS_PP-bd"/>
</dbReference>